<keyword evidence="3" id="KW-0614">Plasmid</keyword>
<evidence type="ECO:0000313" key="3">
    <source>
        <dbReference type="EMBL" id="QHZ54025.1"/>
    </source>
</evidence>
<dbReference type="CDD" id="cd24021">
    <property type="entry name" value="ASKHA_NBD_ParM_Psk41-like"/>
    <property type="match status" value="1"/>
</dbReference>
<feature type="domain" description="Actin homologue MreB-like C-terminal" evidence="2">
    <location>
        <begin position="174"/>
        <end position="295"/>
    </location>
</feature>
<dbReference type="Gene3D" id="3.30.420.40">
    <property type="match status" value="2"/>
</dbReference>
<dbReference type="Pfam" id="PF17989">
    <property type="entry name" value="ALP_N"/>
    <property type="match status" value="1"/>
</dbReference>
<proteinExistence type="predicted"/>
<dbReference type="AlphaFoldDB" id="A0A6C0QZ66"/>
<evidence type="ECO:0000313" key="4">
    <source>
        <dbReference type="Proteomes" id="UP000464330"/>
    </source>
</evidence>
<dbReference type="InterPro" id="IPR040607">
    <property type="entry name" value="ALP_N"/>
</dbReference>
<sequence>MLHIIGIESANSYLKAKSAKQELCYINTTRKLKPKEIGMFSPFPQVFNYQGTAYVTSEPYGNSSSGVDIDRYKTEQFKREIIFAVAQLVSSGDEVQLVTGLPVEDMHDQDIENVVKENLKGSHEVMINADTKTFNIIDVKAIEQPLASLVYYMLDDKGKLRPERKMFESKRLLIIDIGFGTTDVVETVGLNPMKMKGIGIGLRNAMSDLEDLVKIKYPRIQGMPRGIELDYEIRHASKILCGGETYDIKAEKEQAFQDTADRIIEGVKDAGFAIKSYDRVVFTGGGTLALREHLRDHLEGANAVLLNHSQMANAYGYYIYGGLKYNG</sequence>
<dbReference type="Pfam" id="PF21522">
    <property type="entry name" value="MreB-like_C"/>
    <property type="match status" value="1"/>
</dbReference>
<accession>A0A6C0QZ66</accession>
<dbReference type="InterPro" id="IPR049067">
    <property type="entry name" value="MreB-like_C"/>
</dbReference>
<dbReference type="EMBL" id="CP019718">
    <property type="protein sequence ID" value="QHZ54025.1"/>
    <property type="molecule type" value="Genomic_DNA"/>
</dbReference>
<evidence type="ECO:0000259" key="1">
    <source>
        <dbReference type="Pfam" id="PF17989"/>
    </source>
</evidence>
<evidence type="ECO:0000259" key="2">
    <source>
        <dbReference type="Pfam" id="PF21522"/>
    </source>
</evidence>
<protein>
    <submittedName>
        <fullName evidence="3">Plasmid segregation protein ParM</fullName>
    </submittedName>
</protein>
<dbReference type="SUPFAM" id="SSF53067">
    <property type="entry name" value="Actin-like ATPase domain"/>
    <property type="match status" value="2"/>
</dbReference>
<feature type="domain" description="Actin-like protein N-terminal" evidence="1">
    <location>
        <begin position="46"/>
        <end position="146"/>
    </location>
</feature>
<reference evidence="3 4" key="1">
    <citation type="journal article" date="2020" name="Int. J. Med. Microbiol.">
        <title>Discovery of Paenibacillus larvae ERIC V: Phenotypic and genomic comparison to genotypes ERIC I-IV reveal different inventories of virulence factors which correlate with epidemiological prevalences of American Foulbrood.</title>
        <authorList>
            <person name="Beims H."/>
            <person name="Bunk B."/>
            <person name="Erler S."/>
            <person name="Mohr K.I."/>
            <person name="Sproer C."/>
            <person name="Pradella S."/>
            <person name="Gunther G."/>
            <person name="Rohde M."/>
            <person name="von der Ohe W."/>
            <person name="Steinert M."/>
        </authorList>
    </citation>
    <scope>NUCLEOTIDE SEQUENCE [LARGE SCALE GENOMIC DNA]</scope>
    <source>
        <strain evidence="3">Eric_V</strain>
        <plasmid evidence="3">unnamed1</plasmid>
    </source>
</reference>
<gene>
    <name evidence="3" type="ORF">ERICV_05041</name>
</gene>
<dbReference type="Proteomes" id="UP000464330">
    <property type="component" value="Plasmid unnamed1"/>
</dbReference>
<name>A0A6C0QZ66_9BACL</name>
<dbReference type="InterPro" id="IPR043129">
    <property type="entry name" value="ATPase_NBD"/>
</dbReference>
<geneLocation type="plasmid" evidence="3 4">
    <name>unnamed1</name>
</geneLocation>
<organism evidence="3 4">
    <name type="scientific">Paenibacillus larvae subsp. larvae</name>
    <dbReference type="NCBI Taxonomy" id="147375"/>
    <lineage>
        <taxon>Bacteria</taxon>
        <taxon>Bacillati</taxon>
        <taxon>Bacillota</taxon>
        <taxon>Bacilli</taxon>
        <taxon>Bacillales</taxon>
        <taxon>Paenibacillaceae</taxon>
        <taxon>Paenibacillus</taxon>
    </lineage>
</organism>
<dbReference type="RefSeq" id="WP_172423967.1">
    <property type="nucleotide sequence ID" value="NZ_CP019718.1"/>
</dbReference>